<feature type="region of interest" description="Disordered" evidence="2">
    <location>
        <begin position="97"/>
        <end position="209"/>
    </location>
</feature>
<comment type="similarity">
    <text evidence="1">Belongs to the FAM216 family.</text>
</comment>
<organism evidence="3 4">
    <name type="scientific">Parambassis ranga</name>
    <name type="common">Indian glassy fish</name>
    <dbReference type="NCBI Taxonomy" id="210632"/>
    <lineage>
        <taxon>Eukaryota</taxon>
        <taxon>Metazoa</taxon>
        <taxon>Chordata</taxon>
        <taxon>Craniata</taxon>
        <taxon>Vertebrata</taxon>
        <taxon>Euteleostomi</taxon>
        <taxon>Actinopterygii</taxon>
        <taxon>Neopterygii</taxon>
        <taxon>Teleostei</taxon>
        <taxon>Neoteleostei</taxon>
        <taxon>Acanthomorphata</taxon>
        <taxon>Ovalentaria</taxon>
        <taxon>Ambassidae</taxon>
        <taxon>Parambassis</taxon>
    </lineage>
</organism>
<dbReference type="Proteomes" id="UP000515145">
    <property type="component" value="Chromosome 22"/>
</dbReference>
<reference evidence="3" key="1">
    <citation type="submission" date="2024-06" db="UniProtKB">
        <authorList>
            <consortium name="RefSeq"/>
        </authorList>
    </citation>
    <scope>NUCLEOTIDE SEQUENCE [LARGE SCALE GENOMIC DNA]</scope>
</reference>
<dbReference type="PANTHER" id="PTHR16476">
    <property type="entry name" value="FAMILY WITH SEQUENCE SIMILARITY 216 MEMBER A"/>
    <property type="match status" value="1"/>
</dbReference>
<reference evidence="4" key="2">
    <citation type="submission" date="2025-08" db="UniProtKB">
        <authorList>
            <consortium name="RefSeq"/>
        </authorList>
    </citation>
    <scope>IDENTIFICATION</scope>
</reference>
<dbReference type="InParanoid" id="A0A6P7H9G4"/>
<evidence type="ECO:0000256" key="2">
    <source>
        <dbReference type="SAM" id="MobiDB-lite"/>
    </source>
</evidence>
<feature type="compositionally biased region" description="Polar residues" evidence="2">
    <location>
        <begin position="173"/>
        <end position="189"/>
    </location>
</feature>
<feature type="compositionally biased region" description="Acidic residues" evidence="2">
    <location>
        <begin position="194"/>
        <end position="209"/>
    </location>
</feature>
<dbReference type="PANTHER" id="PTHR16476:SF4">
    <property type="entry name" value="PROTEIN FAM216A"/>
    <property type="match status" value="1"/>
</dbReference>
<name>A0A6P7H9G4_9TELE</name>
<dbReference type="GeneID" id="114427928"/>
<dbReference type="OrthoDB" id="5980156at2759"/>
<accession>A0A6P7H9G4</accession>
<evidence type="ECO:0000313" key="4">
    <source>
        <dbReference type="RefSeq" id="XP_028251970.1"/>
    </source>
</evidence>
<evidence type="ECO:0000313" key="3">
    <source>
        <dbReference type="Proteomes" id="UP000515145"/>
    </source>
</evidence>
<dbReference type="AlphaFoldDB" id="A0A6P7H9G4"/>
<protein>
    <submittedName>
        <fullName evidence="4">Protein FAM216A-like isoform X1</fullName>
    </submittedName>
</protein>
<proteinExistence type="inferred from homology"/>
<dbReference type="RefSeq" id="XP_028251970.1">
    <property type="nucleotide sequence ID" value="XM_028396169.1"/>
</dbReference>
<gene>
    <name evidence="4" type="primary">LOC114427928</name>
</gene>
<dbReference type="Pfam" id="PF15107">
    <property type="entry name" value="FAM216B"/>
    <property type="match status" value="1"/>
</dbReference>
<keyword evidence="3" id="KW-1185">Reference proteome</keyword>
<sequence>MRKQVTFAESQTVPRLLRDEASPSSIQMNQSKMALKDVGAVQIPKAMTAAPFLQHSALTPAQKEYLYSIAATYSSAHVRSLITQHYMNVLRRCVRAGGATPDRDGRVVTSEASTENQREKHKLKTQPEVKPTAKQKGKVNTRQSGKSFLPTIPKRPTRPLKTLATKHKKTKNQETMPQTLRRQNPTGARTSLVDEVEEDEDEDESLDDSLSDCLSFLSLGDWDDDDDSFSDL</sequence>
<dbReference type="InterPro" id="IPR029373">
    <property type="entry name" value="FAM216"/>
</dbReference>
<evidence type="ECO:0000256" key="1">
    <source>
        <dbReference type="ARBA" id="ARBA00008615"/>
    </source>
</evidence>